<accession>A0AAD7PVB0</accession>
<dbReference type="EMBL" id="JARAOO010000005">
    <property type="protein sequence ID" value="KAJ7968190.1"/>
    <property type="molecule type" value="Genomic_DNA"/>
</dbReference>
<reference evidence="1" key="1">
    <citation type="journal article" date="2023" name="Science">
        <title>Elucidation of the pathway for biosynthesis of saponin adjuvants from the soapbark tree.</title>
        <authorList>
            <person name="Reed J."/>
            <person name="Orme A."/>
            <person name="El-Demerdash A."/>
            <person name="Owen C."/>
            <person name="Martin L.B.B."/>
            <person name="Misra R.C."/>
            <person name="Kikuchi S."/>
            <person name="Rejzek M."/>
            <person name="Martin A.C."/>
            <person name="Harkess A."/>
            <person name="Leebens-Mack J."/>
            <person name="Louveau T."/>
            <person name="Stephenson M.J."/>
            <person name="Osbourn A."/>
        </authorList>
    </citation>
    <scope>NUCLEOTIDE SEQUENCE</scope>
    <source>
        <strain evidence="1">S10</strain>
    </source>
</reference>
<keyword evidence="2" id="KW-1185">Reference proteome</keyword>
<dbReference type="KEGG" id="qsa:O6P43_012330"/>
<name>A0AAD7PVB0_QUISA</name>
<dbReference type="AlphaFoldDB" id="A0AAD7PVB0"/>
<comment type="caution">
    <text evidence="1">The sequence shown here is derived from an EMBL/GenBank/DDBJ whole genome shotgun (WGS) entry which is preliminary data.</text>
</comment>
<gene>
    <name evidence="1" type="ORF">O6P43_012330</name>
</gene>
<sequence length="66" mass="7313">MKNVRYVCCSTRLHDSGCAVVADASLYNICIWSGKVQRTNNNYLLLPFAGVRLAIAIDDEYICDVG</sequence>
<organism evidence="1 2">
    <name type="scientific">Quillaja saponaria</name>
    <name type="common">Soap bark tree</name>
    <dbReference type="NCBI Taxonomy" id="32244"/>
    <lineage>
        <taxon>Eukaryota</taxon>
        <taxon>Viridiplantae</taxon>
        <taxon>Streptophyta</taxon>
        <taxon>Embryophyta</taxon>
        <taxon>Tracheophyta</taxon>
        <taxon>Spermatophyta</taxon>
        <taxon>Magnoliopsida</taxon>
        <taxon>eudicotyledons</taxon>
        <taxon>Gunneridae</taxon>
        <taxon>Pentapetalae</taxon>
        <taxon>rosids</taxon>
        <taxon>fabids</taxon>
        <taxon>Fabales</taxon>
        <taxon>Quillajaceae</taxon>
        <taxon>Quillaja</taxon>
    </lineage>
</organism>
<proteinExistence type="predicted"/>
<evidence type="ECO:0000313" key="2">
    <source>
        <dbReference type="Proteomes" id="UP001163823"/>
    </source>
</evidence>
<evidence type="ECO:0000313" key="1">
    <source>
        <dbReference type="EMBL" id="KAJ7968190.1"/>
    </source>
</evidence>
<dbReference type="Proteomes" id="UP001163823">
    <property type="component" value="Chromosome 5"/>
</dbReference>
<protein>
    <submittedName>
        <fullName evidence="1">Uncharacterized protein</fullName>
    </submittedName>
</protein>